<dbReference type="Proteomes" id="UP000527315">
    <property type="component" value="Unassembled WGS sequence"/>
</dbReference>
<evidence type="ECO:0008006" key="4">
    <source>
        <dbReference type="Google" id="ProtNLM"/>
    </source>
</evidence>
<sequence length="67" mass="7663">MKVKCPKCKEKFDIDKNSHDEGDSVECPECGASSIIAVKKGNFHLEPEESKYDKYEEEFLGDEDYEA</sequence>
<dbReference type="AlphaFoldDB" id="A0A7J4KU52"/>
<dbReference type="EMBL" id="JAGVWB010000011">
    <property type="protein sequence ID" value="MBS3058131.1"/>
    <property type="molecule type" value="Genomic_DNA"/>
</dbReference>
<proteinExistence type="predicted"/>
<evidence type="ECO:0000313" key="2">
    <source>
        <dbReference type="EMBL" id="MBS3058131.1"/>
    </source>
</evidence>
<dbReference type="Gene3D" id="2.20.28.160">
    <property type="match status" value="1"/>
</dbReference>
<dbReference type="InterPro" id="IPR005906">
    <property type="entry name" value="LysW"/>
</dbReference>
<protein>
    <recommendedName>
        <fullName evidence="4">Lysine biosynthesis protein LysW</fullName>
    </recommendedName>
</protein>
<name>A0A7J4KU52_9ARCH</name>
<evidence type="ECO:0000313" key="1">
    <source>
        <dbReference type="EMBL" id="HIH32800.1"/>
    </source>
</evidence>
<evidence type="ECO:0000313" key="3">
    <source>
        <dbReference type="Proteomes" id="UP000527315"/>
    </source>
</evidence>
<reference evidence="2" key="2">
    <citation type="submission" date="2021-03" db="EMBL/GenBank/DDBJ databases">
        <authorList>
            <person name="Jaffe A."/>
        </authorList>
    </citation>
    <scope>NUCLEOTIDE SEQUENCE</scope>
    <source>
        <strain evidence="2">RIFCSPLOWO2_01_FULL_43_13</strain>
    </source>
</reference>
<accession>A0A7J4KU52</accession>
<organism evidence="1 3">
    <name type="scientific">Candidatus Iainarchaeum sp</name>
    <dbReference type="NCBI Taxonomy" id="3101447"/>
    <lineage>
        <taxon>Archaea</taxon>
        <taxon>Candidatus Iainarchaeota</taxon>
        <taxon>Candidatus Iainarchaeia</taxon>
        <taxon>Candidatus Iainarchaeales</taxon>
        <taxon>Candidatus Iainarchaeaceae</taxon>
        <taxon>Candidatus Iainarchaeum</taxon>
    </lineage>
</organism>
<gene>
    <name evidence="1" type="ORF">HA227_00970</name>
    <name evidence="2" type="ORF">J4478_01895</name>
</gene>
<reference evidence="2" key="3">
    <citation type="submission" date="2021-05" db="EMBL/GenBank/DDBJ databases">
        <title>Protein family content uncovers lineage relationships and bacterial pathway maintenance mechanisms in DPANN archaea.</title>
        <authorList>
            <person name="Castelle C.J."/>
            <person name="Meheust R."/>
            <person name="Jaffe A.L."/>
            <person name="Seitz K."/>
            <person name="Gong X."/>
            <person name="Baker B.J."/>
            <person name="Banfield J.F."/>
        </authorList>
    </citation>
    <scope>NUCLEOTIDE SEQUENCE</scope>
    <source>
        <strain evidence="2">RIFCSPLOWO2_01_FULL_43_13</strain>
    </source>
</reference>
<dbReference type="Proteomes" id="UP000680185">
    <property type="component" value="Unassembled WGS sequence"/>
</dbReference>
<dbReference type="PANTHER" id="PTHR40393">
    <property type="entry name" value="LYSINE BIOSYNTHESIS PROTEIN-RELATED-RELATED"/>
    <property type="match status" value="1"/>
</dbReference>
<dbReference type="PANTHER" id="PTHR40393:SF1">
    <property type="entry name" value="LYSINE BIOSYNTHESIS PROTEIN-RELATED"/>
    <property type="match status" value="1"/>
</dbReference>
<comment type="caution">
    <text evidence="1">The sequence shown here is derived from an EMBL/GenBank/DDBJ whole genome shotgun (WGS) entry which is preliminary data.</text>
</comment>
<dbReference type="EMBL" id="DUFJ01000025">
    <property type="protein sequence ID" value="HIH32800.1"/>
    <property type="molecule type" value="Genomic_DNA"/>
</dbReference>
<reference evidence="3" key="1">
    <citation type="journal article" date="2020" name="bioRxiv">
        <title>A rank-normalized archaeal taxonomy based on genome phylogeny resolves widespread incomplete and uneven classifications.</title>
        <authorList>
            <person name="Rinke C."/>
            <person name="Chuvochina M."/>
            <person name="Mussig A.J."/>
            <person name="Chaumeil P.-A."/>
            <person name="Waite D.W."/>
            <person name="Whitman W.B."/>
            <person name="Parks D.H."/>
            <person name="Hugenholtz P."/>
        </authorList>
    </citation>
    <scope>NUCLEOTIDE SEQUENCE [LARGE SCALE GENOMIC DNA]</scope>
</reference>